<dbReference type="OrthoDB" id="10263475at2759"/>
<protein>
    <submittedName>
        <fullName evidence="2">Uncharacterized protein</fullName>
    </submittedName>
</protein>
<dbReference type="AlphaFoldDB" id="A0A6A5BXQ5"/>
<sequence length="283" mass="31051">MLSDSEFISGMAQLGVFFPVPTCAKLPNSGNAIPSWPNNLILPRGMNSKLVLCYEVDALLNWPQVHELAGNVLMRIINTHYKLTIPYQFTKVNTSKLGYFATMKGIVDTGDCDVAIASTNLDANRLPQVHFNCPYGTSSPGYLRSALDQNNVTISKPEDINNPNITIVTYGGSFYATYAKNNFPLAKLIGLPSGYSECFTYILEKKAHIMLGDAIDLKTWVKQNANQCPGCDSKAFGDPFNYGSFITNNILQSSAIKLNQVGMLTSLLIAVIMMMLLTFGVLH</sequence>
<dbReference type="SUPFAM" id="SSF53850">
    <property type="entry name" value="Periplasmic binding protein-like II"/>
    <property type="match status" value="1"/>
</dbReference>
<feature type="transmembrane region" description="Helical" evidence="1">
    <location>
        <begin position="261"/>
        <end position="282"/>
    </location>
</feature>
<dbReference type="Proteomes" id="UP000444721">
    <property type="component" value="Unassembled WGS sequence"/>
</dbReference>
<evidence type="ECO:0000313" key="2">
    <source>
        <dbReference type="EMBL" id="KAF0980146.1"/>
    </source>
</evidence>
<dbReference type="OMA" id="RIINTHY"/>
<dbReference type="GeneID" id="68120575"/>
<proteinExistence type="predicted"/>
<gene>
    <name evidence="2" type="ORF">FDP41_013360</name>
</gene>
<evidence type="ECO:0000256" key="1">
    <source>
        <dbReference type="SAM" id="Phobius"/>
    </source>
</evidence>
<dbReference type="VEuPathDB" id="AmoebaDB:NF0070640"/>
<keyword evidence="1" id="KW-0812">Transmembrane</keyword>
<keyword evidence="1" id="KW-0472">Membrane</keyword>
<dbReference type="Gene3D" id="3.40.190.10">
    <property type="entry name" value="Periplasmic binding protein-like II"/>
    <property type="match status" value="2"/>
</dbReference>
<accession>A0A6A5BXQ5</accession>
<dbReference type="EMBL" id="VFQX01000019">
    <property type="protein sequence ID" value="KAF0980146.1"/>
    <property type="molecule type" value="Genomic_DNA"/>
</dbReference>
<evidence type="ECO:0000313" key="3">
    <source>
        <dbReference type="Proteomes" id="UP000444721"/>
    </source>
</evidence>
<keyword evidence="1" id="KW-1133">Transmembrane helix</keyword>
<dbReference type="VEuPathDB" id="AmoebaDB:NfTy_029510"/>
<name>A0A6A5BXQ5_NAEFO</name>
<reference evidence="2 3" key="1">
    <citation type="journal article" date="2019" name="Sci. Rep.">
        <title>Nanopore sequencing improves the draft genome of the human pathogenic amoeba Naegleria fowleri.</title>
        <authorList>
            <person name="Liechti N."/>
            <person name="Schurch N."/>
            <person name="Bruggmann R."/>
            <person name="Wittwer M."/>
        </authorList>
    </citation>
    <scope>NUCLEOTIDE SEQUENCE [LARGE SCALE GENOMIC DNA]</scope>
    <source>
        <strain evidence="2 3">ATCC 30894</strain>
    </source>
</reference>
<keyword evidence="3" id="KW-1185">Reference proteome</keyword>
<comment type="caution">
    <text evidence="2">The sequence shown here is derived from an EMBL/GenBank/DDBJ whole genome shotgun (WGS) entry which is preliminary data.</text>
</comment>
<organism evidence="2 3">
    <name type="scientific">Naegleria fowleri</name>
    <name type="common">Brain eating amoeba</name>
    <dbReference type="NCBI Taxonomy" id="5763"/>
    <lineage>
        <taxon>Eukaryota</taxon>
        <taxon>Discoba</taxon>
        <taxon>Heterolobosea</taxon>
        <taxon>Tetramitia</taxon>
        <taxon>Eutetramitia</taxon>
        <taxon>Vahlkampfiidae</taxon>
        <taxon>Naegleria</taxon>
    </lineage>
</organism>
<dbReference type="RefSeq" id="XP_044564859.1">
    <property type="nucleotide sequence ID" value="XM_044703982.1"/>
</dbReference>
<dbReference type="VEuPathDB" id="AmoebaDB:FDP41_013360"/>